<organism evidence="2 3">
    <name type="scientific">Bradyrhizobium campsiandrae</name>
    <dbReference type="NCBI Taxonomy" id="1729892"/>
    <lineage>
        <taxon>Bacteria</taxon>
        <taxon>Pseudomonadati</taxon>
        <taxon>Pseudomonadota</taxon>
        <taxon>Alphaproteobacteria</taxon>
        <taxon>Hyphomicrobiales</taxon>
        <taxon>Nitrobacteraceae</taxon>
        <taxon>Bradyrhizobium</taxon>
    </lineage>
</organism>
<feature type="chain" id="PRO_5045085827" description="Cytochrome c domain-containing protein" evidence="1">
    <location>
        <begin position="24"/>
        <end position="391"/>
    </location>
</feature>
<keyword evidence="1" id="KW-0732">Signal</keyword>
<evidence type="ECO:0000256" key="1">
    <source>
        <dbReference type="SAM" id="SignalP"/>
    </source>
</evidence>
<gene>
    <name evidence="2" type="ORF">HA482_39605</name>
</gene>
<feature type="signal peptide" evidence="1">
    <location>
        <begin position="1"/>
        <end position="23"/>
    </location>
</feature>
<name>A0ABR7UMC5_9BRAD</name>
<evidence type="ECO:0000313" key="3">
    <source>
        <dbReference type="Proteomes" id="UP000639516"/>
    </source>
</evidence>
<protein>
    <recommendedName>
        <fullName evidence="4">Cytochrome c domain-containing protein</fullName>
    </recommendedName>
</protein>
<reference evidence="2 3" key="1">
    <citation type="journal article" date="2020" name="Arch. Microbiol.">
        <title>Bradyrhizobium campsiandrae sp. nov., a nitrogen-fixing bacterial strain isolated from a native leguminous tree from the Amazon adapted to flooded conditions.</title>
        <authorList>
            <person name="Cabral Michel D."/>
            <person name="Martins da Costa E."/>
            <person name="Azarias Guimaraes A."/>
            <person name="Soares de Carvalho T."/>
            <person name="Santos de Castro Caputo P."/>
            <person name="Willems A."/>
            <person name="de Souza Moreira F.M."/>
        </authorList>
    </citation>
    <scope>NUCLEOTIDE SEQUENCE [LARGE SCALE GENOMIC DNA]</scope>
    <source>
        <strain evidence="3">INPA 384B</strain>
    </source>
</reference>
<dbReference type="RefSeq" id="WP_188102820.1">
    <property type="nucleotide sequence ID" value="NZ_JAANIH010000028.1"/>
</dbReference>
<accession>A0ABR7UMC5</accession>
<sequence>MATRSFHLTVFSFFRTFAFTAAAAGVFAIGPAGAEPWDDLQDTATALSRPDEYAWKLFVSINWPADIAKRAANPSAKFGADGPVVWETWKIAHDVFKPDGSDPGAWLDQVKPAVRELADFETRPLQQIARDAQLGIARPAFDPQAALTLTNETRLNKDAYEFVRSNTLYNLDGQNALAKQGQLTISFPSRAKEIKAQWRQISEADKPRYHWTALKTPDGQERIYGLTALHITTKDLPNWLWATFEHVDNPTRPGNEAWKLESRDTFACPTKPFNCNLAPKGIGLEGTKWANYRLRGTQVDFIDSRGSTTLLANSEPEEGFQATSSCITCHSRSTIGPTGNDRLDIFRPDGQSFNGSPDPNWFIIRDANSKQTGRYAQLDFVWSLFRARPKK</sequence>
<comment type="caution">
    <text evidence="2">The sequence shown here is derived from an EMBL/GenBank/DDBJ whole genome shotgun (WGS) entry which is preliminary data.</text>
</comment>
<dbReference type="Proteomes" id="UP000639516">
    <property type="component" value="Unassembled WGS sequence"/>
</dbReference>
<keyword evidence="3" id="KW-1185">Reference proteome</keyword>
<dbReference type="EMBL" id="JAATTO010000105">
    <property type="protein sequence ID" value="MBC9984298.1"/>
    <property type="molecule type" value="Genomic_DNA"/>
</dbReference>
<proteinExistence type="predicted"/>
<evidence type="ECO:0008006" key="4">
    <source>
        <dbReference type="Google" id="ProtNLM"/>
    </source>
</evidence>
<evidence type="ECO:0000313" key="2">
    <source>
        <dbReference type="EMBL" id="MBC9984298.1"/>
    </source>
</evidence>